<evidence type="ECO:0000259" key="1">
    <source>
        <dbReference type="Pfam" id="PF00408"/>
    </source>
</evidence>
<dbReference type="GO" id="GO:0016868">
    <property type="term" value="F:intramolecular phosphotransferase activity"/>
    <property type="evidence" value="ECO:0007669"/>
    <property type="project" value="InterPro"/>
</dbReference>
<evidence type="ECO:0000313" key="2">
    <source>
        <dbReference type="EMBL" id="TMQ50633.1"/>
    </source>
</evidence>
<name>A0A538SGZ0_UNCEI</name>
<gene>
    <name evidence="2" type="ORF">E6K73_07415</name>
</gene>
<proteinExistence type="predicted"/>
<feature type="domain" description="Alpha-D-phosphohexomutase C-terminal" evidence="1">
    <location>
        <begin position="40"/>
        <end position="82"/>
    </location>
</feature>
<protein>
    <recommendedName>
        <fullName evidence="1">Alpha-D-phosphohexomutase C-terminal domain-containing protein</fullName>
    </recommendedName>
</protein>
<dbReference type="SUPFAM" id="SSF55957">
    <property type="entry name" value="Phosphoglucomutase, C-terminal domain"/>
    <property type="match status" value="1"/>
</dbReference>
<dbReference type="EMBL" id="VBOT01000094">
    <property type="protein sequence ID" value="TMQ50633.1"/>
    <property type="molecule type" value="Genomic_DNA"/>
</dbReference>
<dbReference type="Gene3D" id="3.30.310.50">
    <property type="entry name" value="Alpha-D-phosphohexomutase, C-terminal domain"/>
    <property type="match status" value="1"/>
</dbReference>
<organism evidence="2 3">
    <name type="scientific">Eiseniibacteriota bacterium</name>
    <dbReference type="NCBI Taxonomy" id="2212470"/>
    <lineage>
        <taxon>Bacteria</taxon>
        <taxon>Candidatus Eiseniibacteriota</taxon>
    </lineage>
</organism>
<sequence length="92" mass="10638">MRLRRAAGACGSWRTSFPPDKPWERAAERLRSSFNDHAVESADGLRFSRDQEWLHVRPSGTEPVVRLIAESPSEERTRTLIEHARRALELDR</sequence>
<accession>A0A538SGZ0</accession>
<comment type="caution">
    <text evidence="2">The sequence shown here is derived from an EMBL/GenBank/DDBJ whole genome shotgun (WGS) entry which is preliminary data.</text>
</comment>
<dbReference type="Pfam" id="PF00408">
    <property type="entry name" value="PGM_PMM_IV"/>
    <property type="match status" value="1"/>
</dbReference>
<dbReference type="InterPro" id="IPR005843">
    <property type="entry name" value="A-D-PHexomutase_C"/>
</dbReference>
<reference evidence="2 3" key="1">
    <citation type="journal article" date="2019" name="Nat. Microbiol.">
        <title>Mediterranean grassland soil C-N compound turnover is dependent on rainfall and depth, and is mediated by genomically divergent microorganisms.</title>
        <authorList>
            <person name="Diamond S."/>
            <person name="Andeer P.F."/>
            <person name="Li Z."/>
            <person name="Crits-Christoph A."/>
            <person name="Burstein D."/>
            <person name="Anantharaman K."/>
            <person name="Lane K.R."/>
            <person name="Thomas B.C."/>
            <person name="Pan C."/>
            <person name="Northen T.R."/>
            <person name="Banfield J.F."/>
        </authorList>
    </citation>
    <scope>NUCLEOTIDE SEQUENCE [LARGE SCALE GENOMIC DNA]</scope>
    <source>
        <strain evidence="2">WS_3</strain>
    </source>
</reference>
<dbReference type="AlphaFoldDB" id="A0A538SGZ0"/>
<dbReference type="InterPro" id="IPR036900">
    <property type="entry name" value="A-D-PHexomutase_C_sf"/>
</dbReference>
<dbReference type="Proteomes" id="UP000320184">
    <property type="component" value="Unassembled WGS sequence"/>
</dbReference>
<evidence type="ECO:0000313" key="3">
    <source>
        <dbReference type="Proteomes" id="UP000320184"/>
    </source>
</evidence>